<reference evidence="1 2" key="1">
    <citation type="submission" date="2021-06" db="EMBL/GenBank/DDBJ databases">
        <authorList>
            <person name="Kallberg Y."/>
            <person name="Tangrot J."/>
            <person name="Rosling A."/>
        </authorList>
    </citation>
    <scope>NUCLEOTIDE SEQUENCE [LARGE SCALE GENOMIC DNA]</scope>
    <source>
        <strain evidence="1 2">120-4 pot B 10/14</strain>
    </source>
</reference>
<proteinExistence type="predicted"/>
<comment type="caution">
    <text evidence="1">The sequence shown here is derived from an EMBL/GenBank/DDBJ whole genome shotgun (WGS) entry which is preliminary data.</text>
</comment>
<gene>
    <name evidence="1" type="ORF">GMARGA_LOCUS32164</name>
</gene>
<protein>
    <submittedName>
        <fullName evidence="1">39301_t:CDS:1</fullName>
    </submittedName>
</protein>
<evidence type="ECO:0000313" key="2">
    <source>
        <dbReference type="Proteomes" id="UP000789901"/>
    </source>
</evidence>
<evidence type="ECO:0000313" key="1">
    <source>
        <dbReference type="EMBL" id="CAG8834646.1"/>
    </source>
</evidence>
<accession>A0ABN7WMI3</accession>
<sequence>EVSQKVELVTSFLDPHLKFINDIDIKKDIISIVQRLCDKTKYHRPLVQKILKNNKFVKSSSRVAFRSIDLIADLYNNEESNKITNEFEVVCYFCEPIQKRNYDPLK</sequence>
<dbReference type="Proteomes" id="UP000789901">
    <property type="component" value="Unassembled WGS sequence"/>
</dbReference>
<feature type="non-terminal residue" evidence="1">
    <location>
        <position position="1"/>
    </location>
</feature>
<organism evidence="1 2">
    <name type="scientific">Gigaspora margarita</name>
    <dbReference type="NCBI Taxonomy" id="4874"/>
    <lineage>
        <taxon>Eukaryota</taxon>
        <taxon>Fungi</taxon>
        <taxon>Fungi incertae sedis</taxon>
        <taxon>Mucoromycota</taxon>
        <taxon>Glomeromycotina</taxon>
        <taxon>Glomeromycetes</taxon>
        <taxon>Diversisporales</taxon>
        <taxon>Gigasporaceae</taxon>
        <taxon>Gigaspora</taxon>
    </lineage>
</organism>
<dbReference type="EMBL" id="CAJVQB010049835">
    <property type="protein sequence ID" value="CAG8834646.1"/>
    <property type="molecule type" value="Genomic_DNA"/>
</dbReference>
<name>A0ABN7WMI3_GIGMA</name>
<keyword evidence="2" id="KW-1185">Reference proteome</keyword>